<gene>
    <name evidence="2" type="ORF">GCM10007872_07700</name>
</gene>
<reference evidence="3" key="1">
    <citation type="journal article" date="2019" name="Int. J. Syst. Evol. Microbiol.">
        <title>The Global Catalogue of Microorganisms (GCM) 10K type strain sequencing project: providing services to taxonomists for standard genome sequencing and annotation.</title>
        <authorList>
            <consortium name="The Broad Institute Genomics Platform"/>
            <consortium name="The Broad Institute Genome Sequencing Center for Infectious Disease"/>
            <person name="Wu L."/>
            <person name="Ma J."/>
        </authorList>
    </citation>
    <scope>NUCLEOTIDE SEQUENCE [LARGE SCALE GENOMIC DNA]</scope>
    <source>
        <strain evidence="3">NBRC 12467</strain>
    </source>
</reference>
<keyword evidence="1" id="KW-0472">Membrane</keyword>
<evidence type="ECO:0000313" key="3">
    <source>
        <dbReference type="Proteomes" id="UP001156708"/>
    </source>
</evidence>
<sequence length="41" mass="4478">MAQLMVKIFKSIQEGPGFLVLLGLLVAAVFVGYEVLRALLE</sequence>
<feature type="transmembrane region" description="Helical" evidence="1">
    <location>
        <begin position="15"/>
        <end position="36"/>
    </location>
</feature>
<dbReference type="Proteomes" id="UP001156708">
    <property type="component" value="Unassembled WGS sequence"/>
</dbReference>
<organism evidence="2 3">
    <name type="scientific">Gluconobacter sphaericus NBRC 12467</name>
    <dbReference type="NCBI Taxonomy" id="1307951"/>
    <lineage>
        <taxon>Bacteria</taxon>
        <taxon>Pseudomonadati</taxon>
        <taxon>Pseudomonadota</taxon>
        <taxon>Alphaproteobacteria</taxon>
        <taxon>Acetobacterales</taxon>
        <taxon>Acetobacteraceae</taxon>
        <taxon>Gluconobacter</taxon>
    </lineage>
</organism>
<accession>A0AA37SHD9</accession>
<evidence type="ECO:0000313" key="2">
    <source>
        <dbReference type="EMBL" id="GLQ83862.1"/>
    </source>
</evidence>
<protein>
    <submittedName>
        <fullName evidence="2">Uncharacterized protein</fullName>
    </submittedName>
</protein>
<dbReference type="EMBL" id="BSNZ01000003">
    <property type="protein sequence ID" value="GLQ83862.1"/>
    <property type="molecule type" value="Genomic_DNA"/>
</dbReference>
<keyword evidence="3" id="KW-1185">Reference proteome</keyword>
<keyword evidence="1" id="KW-0812">Transmembrane</keyword>
<comment type="caution">
    <text evidence="2">The sequence shown here is derived from an EMBL/GenBank/DDBJ whole genome shotgun (WGS) entry which is preliminary data.</text>
</comment>
<proteinExistence type="predicted"/>
<evidence type="ECO:0000256" key="1">
    <source>
        <dbReference type="SAM" id="Phobius"/>
    </source>
</evidence>
<dbReference type="RefSeq" id="WP_255320869.1">
    <property type="nucleotide sequence ID" value="NZ_BARA01000023.1"/>
</dbReference>
<keyword evidence="1" id="KW-1133">Transmembrane helix</keyword>
<name>A0AA37SHD9_9PROT</name>
<dbReference type="AlphaFoldDB" id="A0AA37SHD9"/>